<name>A0A3A5KZ13_9HYPH</name>
<protein>
    <submittedName>
        <fullName evidence="1">AlpA family phage regulatory protein</fullName>
    </submittedName>
</protein>
<reference evidence="1 2" key="1">
    <citation type="submission" date="2018-09" db="EMBL/GenBank/DDBJ databases">
        <title>Mesorhizobium carmichaelinearum sp. nov. isolated from Carmichaelinea spp. root nodules in New Zealand.</title>
        <authorList>
            <person name="De Meyer S.E."/>
        </authorList>
    </citation>
    <scope>NUCLEOTIDE SEQUENCE [LARGE SCALE GENOMIC DNA]</scope>
    <source>
        <strain evidence="1 2">ICMP19557</strain>
    </source>
</reference>
<dbReference type="AlphaFoldDB" id="A0A3A5KZ13"/>
<dbReference type="InterPro" id="IPR010260">
    <property type="entry name" value="AlpA"/>
</dbReference>
<organism evidence="1 2">
    <name type="scientific">Mesorhizobium waimense</name>
    <dbReference type="NCBI Taxonomy" id="1300307"/>
    <lineage>
        <taxon>Bacteria</taxon>
        <taxon>Pseudomonadati</taxon>
        <taxon>Pseudomonadota</taxon>
        <taxon>Alphaproteobacteria</taxon>
        <taxon>Hyphomicrobiales</taxon>
        <taxon>Phyllobacteriaceae</taxon>
        <taxon>Mesorhizobium</taxon>
    </lineage>
</organism>
<gene>
    <name evidence="1" type="ORF">D3227_05170</name>
</gene>
<accession>A0A3A5KZ13</accession>
<proteinExistence type="predicted"/>
<keyword evidence="2" id="KW-1185">Reference proteome</keyword>
<dbReference type="OrthoDB" id="9801242at2"/>
<comment type="caution">
    <text evidence="1">The sequence shown here is derived from an EMBL/GenBank/DDBJ whole genome shotgun (WGS) entry which is preliminary data.</text>
</comment>
<dbReference type="Proteomes" id="UP000272706">
    <property type="component" value="Unassembled WGS sequence"/>
</dbReference>
<evidence type="ECO:0000313" key="2">
    <source>
        <dbReference type="Proteomes" id="UP000272706"/>
    </source>
</evidence>
<dbReference type="EMBL" id="QZWZ01000002">
    <property type="protein sequence ID" value="RJT42115.1"/>
    <property type="molecule type" value="Genomic_DNA"/>
</dbReference>
<evidence type="ECO:0000313" key="1">
    <source>
        <dbReference type="EMBL" id="RJT42115.1"/>
    </source>
</evidence>
<sequence length="52" mass="5929">MKRTSLSLTFIKRLRKAGDFPLAVPLGDRRIGFLERELDQWINARAAMRAAA</sequence>
<dbReference type="Pfam" id="PF05930">
    <property type="entry name" value="Phage_AlpA"/>
    <property type="match status" value="1"/>
</dbReference>